<dbReference type="PANTHER" id="PTHR45749:SF35">
    <property type="entry name" value="AC-LIKE TRANSPOSASE-RELATED"/>
    <property type="match status" value="1"/>
</dbReference>
<dbReference type="SMART" id="SM00597">
    <property type="entry name" value="ZnF_TTF"/>
    <property type="match status" value="1"/>
</dbReference>
<accession>A0AAV2NUJ6</accession>
<protein>
    <recommendedName>
        <fullName evidence="2">TTF-type domain-containing protein</fullName>
    </recommendedName>
</protein>
<dbReference type="PANTHER" id="PTHR45749">
    <property type="match status" value="1"/>
</dbReference>
<evidence type="ECO:0000256" key="1">
    <source>
        <dbReference type="SAM" id="MobiDB-lite"/>
    </source>
</evidence>
<proteinExistence type="predicted"/>
<organism evidence="3 4">
    <name type="scientific">Lasius platythorax</name>
    <dbReference type="NCBI Taxonomy" id="488582"/>
    <lineage>
        <taxon>Eukaryota</taxon>
        <taxon>Metazoa</taxon>
        <taxon>Ecdysozoa</taxon>
        <taxon>Arthropoda</taxon>
        <taxon>Hexapoda</taxon>
        <taxon>Insecta</taxon>
        <taxon>Pterygota</taxon>
        <taxon>Neoptera</taxon>
        <taxon>Endopterygota</taxon>
        <taxon>Hymenoptera</taxon>
        <taxon>Apocrita</taxon>
        <taxon>Aculeata</taxon>
        <taxon>Formicoidea</taxon>
        <taxon>Formicidae</taxon>
        <taxon>Formicinae</taxon>
        <taxon>Lasius</taxon>
        <taxon>Lasius</taxon>
    </lineage>
</organism>
<dbReference type="Pfam" id="PF05699">
    <property type="entry name" value="Dimer_Tnp_hAT"/>
    <property type="match status" value="1"/>
</dbReference>
<dbReference type="AlphaFoldDB" id="A0AAV2NUJ6"/>
<dbReference type="Pfam" id="PF14291">
    <property type="entry name" value="DUF4371"/>
    <property type="match status" value="1"/>
</dbReference>
<dbReference type="InterPro" id="IPR012337">
    <property type="entry name" value="RNaseH-like_sf"/>
</dbReference>
<dbReference type="Proteomes" id="UP001497644">
    <property type="component" value="Chromosome 4"/>
</dbReference>
<keyword evidence="4" id="KW-1185">Reference proteome</keyword>
<feature type="domain" description="TTF-type" evidence="2">
    <location>
        <begin position="152"/>
        <end position="244"/>
    </location>
</feature>
<sequence length="843" mass="96265">MPPKRPSGAEFRKRKREKENEDKKMSKVLISWRKPDLNVLDENRPSDSHIDDIKTSDIVDEICQELVPTTSDPDQTDETVSLDATDLDLNDSTLQDGILEIPKALQADNTSASLNRNDPESWFPLNDSIRSFLIEQGPDQGKESNFSLSEMNNRKFSKEWFKRKLANGQFIERTWLIYNKRKNAIFCFPCILFNPSWPPNPAISSLSDPTRGFNDWRHLSPRIPDHENSTLHRENYIKWKTIEKGLRSKSSIDASLQMAIDQEKEKWRHTLRVHIDVIMFCAENNLALRGSNEKIGQPGSGILLSAVNMIAKYNPKLKAHIDTHKKGSTFYFSPLIQNELIELMGTKVKTQIIKEVKIAKYFSILFDCTPDVSHQEQMSQILRYVKVFNGKVSIEERFIDFIHSHEKTGNGLANEILQKLKVDGLNIANIRGQGYDNGTNMSGKYNGVQAKIQQINKYARFVPCAAHSLNLAGINAASVTSDMVTFFGIVQRLFTFFSGSTIRWEVLMKHINISLKCHADTRWSSKAKAVNALYTQLPQVVTALNVLTSDTFNAETIATAKFLLISINYKFVCTLIVWARILAAIDRVNQSLQLQNVTVDRGAKMIQGLTKQIQNFRDENFEKIFNEALKLSEKIGIEGDFVEKRKRAKDQDYNITSKENFTIKIFQVIDTLITHFQWRFEKLNDIAENFNFLSIQSLKNISTENLKKQAADLALNYENDINRAEFLSELESLKFQGHTLFADSESTSSLDLLQTLHQFSLVETCPNVDIALRIFLTLPVTVASCERSFSKLKLIKTYLRSSMGQQRLTNLGILSIENSIARQLDYENIIDEFASRKARKVTL</sequence>
<evidence type="ECO:0000313" key="3">
    <source>
        <dbReference type="EMBL" id="CAL1683386.1"/>
    </source>
</evidence>
<gene>
    <name evidence="3" type="ORF">LPLAT_LOCUS9124</name>
</gene>
<name>A0AAV2NUJ6_9HYME</name>
<reference evidence="3" key="1">
    <citation type="submission" date="2024-04" db="EMBL/GenBank/DDBJ databases">
        <authorList>
            <consortium name="Molecular Ecology Group"/>
        </authorList>
    </citation>
    <scope>NUCLEOTIDE SEQUENCE</scope>
</reference>
<dbReference type="InterPro" id="IPR008906">
    <property type="entry name" value="HATC_C_dom"/>
</dbReference>
<dbReference type="InterPro" id="IPR006580">
    <property type="entry name" value="Znf_TTF"/>
</dbReference>
<evidence type="ECO:0000259" key="2">
    <source>
        <dbReference type="SMART" id="SM00597"/>
    </source>
</evidence>
<dbReference type="GO" id="GO:0046983">
    <property type="term" value="F:protein dimerization activity"/>
    <property type="evidence" value="ECO:0007669"/>
    <property type="project" value="InterPro"/>
</dbReference>
<feature type="region of interest" description="Disordered" evidence="1">
    <location>
        <begin position="1"/>
        <end position="25"/>
    </location>
</feature>
<dbReference type="SUPFAM" id="SSF53098">
    <property type="entry name" value="Ribonuclease H-like"/>
    <property type="match status" value="1"/>
</dbReference>
<dbReference type="InterPro" id="IPR025398">
    <property type="entry name" value="DUF4371"/>
</dbReference>
<evidence type="ECO:0000313" key="4">
    <source>
        <dbReference type="Proteomes" id="UP001497644"/>
    </source>
</evidence>
<dbReference type="EMBL" id="OZ034827">
    <property type="protein sequence ID" value="CAL1683386.1"/>
    <property type="molecule type" value="Genomic_DNA"/>
</dbReference>